<protein>
    <submittedName>
        <fullName evidence="1">Uncharacterized protein</fullName>
    </submittedName>
</protein>
<dbReference type="RefSeq" id="WP_217884085.1">
    <property type="nucleotide sequence ID" value="NZ_FUKI01000108.1"/>
</dbReference>
<keyword evidence="2" id="KW-1185">Reference proteome</keyword>
<gene>
    <name evidence="1" type="ORF">CRENPOLYSF1_330013</name>
</gene>
<accession>A0A1R4H8X6</accession>
<dbReference type="Proteomes" id="UP000195667">
    <property type="component" value="Unassembled WGS sequence"/>
</dbReference>
<evidence type="ECO:0000313" key="1">
    <source>
        <dbReference type="EMBL" id="SJM92704.1"/>
    </source>
</evidence>
<dbReference type="EMBL" id="FUKI01000108">
    <property type="protein sequence ID" value="SJM92704.1"/>
    <property type="molecule type" value="Genomic_DNA"/>
</dbReference>
<organism evidence="1 2">
    <name type="scientific">Crenothrix polyspora</name>
    <dbReference type="NCBI Taxonomy" id="360316"/>
    <lineage>
        <taxon>Bacteria</taxon>
        <taxon>Pseudomonadati</taxon>
        <taxon>Pseudomonadota</taxon>
        <taxon>Gammaproteobacteria</taxon>
        <taxon>Methylococcales</taxon>
        <taxon>Crenotrichaceae</taxon>
        <taxon>Crenothrix</taxon>
    </lineage>
</organism>
<reference evidence="2" key="1">
    <citation type="submission" date="2017-02" db="EMBL/GenBank/DDBJ databases">
        <authorList>
            <person name="Daims H."/>
        </authorList>
    </citation>
    <scope>NUCLEOTIDE SEQUENCE [LARGE SCALE GENOMIC DNA]</scope>
</reference>
<evidence type="ECO:0000313" key="2">
    <source>
        <dbReference type="Proteomes" id="UP000195667"/>
    </source>
</evidence>
<dbReference type="AlphaFoldDB" id="A0A1R4H8X6"/>
<sequence length="89" mass="10037">MNHKPFDKLRYKGERMPNLKRVAIDPGFGDKTTTGELALGVTERYLANVRLFGKESVMTNVGILHESGHWIIAMDCLPTRTTVLDYGSR</sequence>
<proteinExistence type="predicted"/>
<name>A0A1R4H8X6_9GAMM</name>